<feature type="compositionally biased region" description="Acidic residues" evidence="2">
    <location>
        <begin position="828"/>
        <end position="861"/>
    </location>
</feature>
<dbReference type="OrthoDB" id="5862346at2759"/>
<feature type="region of interest" description="Disordered" evidence="2">
    <location>
        <begin position="373"/>
        <end position="470"/>
    </location>
</feature>
<feature type="compositionally biased region" description="Low complexity" evidence="2">
    <location>
        <begin position="951"/>
        <end position="968"/>
    </location>
</feature>
<keyword evidence="5" id="KW-1185">Reference proteome</keyword>
<reference evidence="4" key="1">
    <citation type="submission" date="2007-07" db="EMBL/GenBank/DDBJ databases">
        <title>PCAP assembly of the Caenorhabditis remanei genome.</title>
        <authorList>
            <consortium name="The Caenorhabditis remanei Sequencing Consortium"/>
            <person name="Wilson R.K."/>
        </authorList>
    </citation>
    <scope>NUCLEOTIDE SEQUENCE [LARGE SCALE GENOMIC DNA]</scope>
    <source>
        <strain evidence="4">PB4641</strain>
    </source>
</reference>
<organism evidence="5">
    <name type="scientific">Caenorhabditis remanei</name>
    <name type="common">Caenorhabditis vulgaris</name>
    <dbReference type="NCBI Taxonomy" id="31234"/>
    <lineage>
        <taxon>Eukaryota</taxon>
        <taxon>Metazoa</taxon>
        <taxon>Ecdysozoa</taxon>
        <taxon>Nematoda</taxon>
        <taxon>Chromadorea</taxon>
        <taxon>Rhabditida</taxon>
        <taxon>Rhabditina</taxon>
        <taxon>Rhabditomorpha</taxon>
        <taxon>Rhabditoidea</taxon>
        <taxon>Rhabditidae</taxon>
        <taxon>Peloderinae</taxon>
        <taxon>Caenorhabditis</taxon>
    </lineage>
</organism>
<evidence type="ECO:0000259" key="3">
    <source>
        <dbReference type="PROSITE" id="PS50103"/>
    </source>
</evidence>
<feature type="region of interest" description="Disordered" evidence="2">
    <location>
        <begin position="268"/>
        <end position="314"/>
    </location>
</feature>
<evidence type="ECO:0000313" key="5">
    <source>
        <dbReference type="Proteomes" id="UP000008281"/>
    </source>
</evidence>
<dbReference type="GO" id="GO:0008270">
    <property type="term" value="F:zinc ion binding"/>
    <property type="evidence" value="ECO:0007669"/>
    <property type="project" value="UniProtKB-KW"/>
</dbReference>
<keyword evidence="1" id="KW-0863">Zinc-finger</keyword>
<evidence type="ECO:0000313" key="4">
    <source>
        <dbReference type="EMBL" id="EFP11633.1"/>
    </source>
</evidence>
<feature type="compositionally biased region" description="Low complexity" evidence="2">
    <location>
        <begin position="503"/>
        <end position="517"/>
    </location>
</feature>
<feature type="compositionally biased region" description="Polar residues" evidence="2">
    <location>
        <begin position="374"/>
        <end position="414"/>
    </location>
</feature>
<dbReference type="Proteomes" id="UP000008281">
    <property type="component" value="Unassembled WGS sequence"/>
</dbReference>
<dbReference type="OMA" id="HNINDKK"/>
<feature type="compositionally biased region" description="Basic residues" evidence="2">
    <location>
        <begin position="281"/>
        <end position="291"/>
    </location>
</feature>
<feature type="region of interest" description="Disordered" evidence="2">
    <location>
        <begin position="484"/>
        <end position="517"/>
    </location>
</feature>
<dbReference type="STRING" id="31234.E3MXF0"/>
<keyword evidence="1" id="KW-0479">Metal-binding</keyword>
<accession>E3MXF0</accession>
<dbReference type="EMBL" id="DS268491">
    <property type="protein sequence ID" value="EFP11633.1"/>
    <property type="molecule type" value="Genomic_DNA"/>
</dbReference>
<dbReference type="InterPro" id="IPR000571">
    <property type="entry name" value="Znf_CCCH"/>
</dbReference>
<feature type="region of interest" description="Disordered" evidence="2">
    <location>
        <begin position="616"/>
        <end position="652"/>
    </location>
</feature>
<feature type="compositionally biased region" description="Low complexity" evidence="2">
    <location>
        <begin position="146"/>
        <end position="162"/>
    </location>
</feature>
<feature type="zinc finger region" description="C3H1-type" evidence="1">
    <location>
        <begin position="981"/>
        <end position="1003"/>
    </location>
</feature>
<protein>
    <recommendedName>
        <fullName evidence="3">C3H1-type domain-containing protein</fullName>
    </recommendedName>
</protein>
<feature type="compositionally biased region" description="Acidic residues" evidence="2">
    <location>
        <begin position="890"/>
        <end position="907"/>
    </location>
</feature>
<proteinExistence type="predicted"/>
<evidence type="ECO:0000256" key="2">
    <source>
        <dbReference type="SAM" id="MobiDB-lite"/>
    </source>
</evidence>
<dbReference type="HOGENOM" id="CLU_286866_0_0_1"/>
<dbReference type="eggNOG" id="ENOG502TGP6">
    <property type="taxonomic scope" value="Eukaryota"/>
</dbReference>
<dbReference type="AlphaFoldDB" id="E3MXF0"/>
<gene>
    <name evidence="4" type="ORF">CRE_28900</name>
</gene>
<sequence>MSKLTVSVESLEDGEIASEQASKCAAPAELRIRVAATQYRHVMASKCRFLSIFIDFFVAGNGGHNGQRPLRPPPSESVIFGMPPPSIPPLIPPNQDIARLQNLVHHSRDFRNSYPPGIRLPTFHYFPDPPPPLMSVPIQRPLMHPQQRQIQNPQIQNPYQNPSFDNYDEVSMEMGSPDEPQPENDPFARPPIQIPLEAVTSISAQNSSILAQNPPILAQNSTQNAQNSSILAQNPPILAQNSSILAPESSTTSAPETEESLRQYLLSQLGSKRTAEEKPQKSAKRSRRGSKSQKNQEVENVFENTTPIEPKPPTPKIAVKIGKIAEKPSILAQNPTQNAPNLSISTQIAPKPSIFASKSSSVSPPVAPNFSFFTQNPQKTTSNNPFLAQKPVSTGPFSAGNAQNSTENRQNPSPMTLGASIAATWPPNAPIFGQNLAQNAPNPTPVAPKASEAPISAQNATPVASKAPNPSILDQNLSILTQNAPNSAQNAPDAAPVSPLAPNPSISAQNAPAAPQAAPVAQNAPVSVQNPSISTPATLIASNPSILTGNAPVSVQNPSISTPATLIASNPSILTGNAPVSVQNPSISTPATPIASNPAILTGNAPILPQNPAILAPNPSISTQNAPESPQLTKEERKAELERRRDELSARTAQHMQKLTEAKKSDQLASSMAARAAELAKQAEEMCQVAKEMRLKSMEEAKSVKEQLAKDSTEKAKIQKELEDMVLSEFDDIGLDEYPKEELDATIVENRAPMTPVAQNAPNPPISAQNSTQNAQNQPILVQNALISGQNSSISAQNAQNQPIFIQYPAPEVISENSARIGAAGDVISDEMEQEEEDLDGVEYEEEEEEDVENDVFEPEGAESQIQEIQKDVNGVQENGRHDNVVTAEKEDDEQSVEGEDEYEEEPSQIQKAPEAVVAVASATSSPKKSTLEQLLRARLLNKRAEITPDSSTRSPENTSPSSSSSQSDRVEECRNVLHKMCKFELNGKCERPRDCTFLHLHNINDKKQQTQLLEGLFREIFQYKEADIEAAITQTMHFLPEFREFEKLMDQFFKVVIHKTPDYKNRLFTFFAHRR</sequence>
<feature type="region of interest" description="Disordered" evidence="2">
    <location>
        <begin position="944"/>
        <end position="971"/>
    </location>
</feature>
<name>E3MXF0_CAERE</name>
<feature type="compositionally biased region" description="Basic and acidic residues" evidence="2">
    <location>
        <begin position="633"/>
        <end position="649"/>
    </location>
</feature>
<feature type="compositionally biased region" description="Polar residues" evidence="2">
    <location>
        <begin position="619"/>
        <end position="632"/>
    </location>
</feature>
<keyword evidence="1" id="KW-0862">Zinc</keyword>
<dbReference type="PROSITE" id="PS50103">
    <property type="entry name" value="ZF_C3H1"/>
    <property type="match status" value="1"/>
</dbReference>
<dbReference type="FunCoup" id="E3MXF0">
    <property type="interactions" value="1864"/>
</dbReference>
<dbReference type="InParanoid" id="E3MXF0"/>
<feature type="domain" description="C3H1-type" evidence="3">
    <location>
        <begin position="981"/>
        <end position="1003"/>
    </location>
</feature>
<feature type="region of interest" description="Disordered" evidence="2">
    <location>
        <begin position="146"/>
        <end position="190"/>
    </location>
</feature>
<evidence type="ECO:0000256" key="1">
    <source>
        <dbReference type="PROSITE-ProRule" id="PRU00723"/>
    </source>
</evidence>
<feature type="region of interest" description="Disordered" evidence="2">
    <location>
        <begin position="821"/>
        <end position="916"/>
    </location>
</feature>